<reference evidence="3 4" key="1">
    <citation type="submission" date="2013-11" db="EMBL/GenBank/DDBJ databases">
        <title>Opisthorchis viverrini - life in the bile duct.</title>
        <authorList>
            <person name="Young N.D."/>
            <person name="Nagarajan N."/>
            <person name="Lin S.J."/>
            <person name="Korhonen P.K."/>
            <person name="Jex A.R."/>
            <person name="Hall R.S."/>
            <person name="Safavi-Hemami H."/>
            <person name="Kaewkong W."/>
            <person name="Bertrand D."/>
            <person name="Gao S."/>
            <person name="Seet Q."/>
            <person name="Wongkham S."/>
            <person name="Teh B.T."/>
            <person name="Wongkham C."/>
            <person name="Intapan P.M."/>
            <person name="Maleewong W."/>
            <person name="Yang X."/>
            <person name="Hu M."/>
            <person name="Wang Z."/>
            <person name="Hofmann A."/>
            <person name="Sternberg P.W."/>
            <person name="Tan P."/>
            <person name="Wang J."/>
            <person name="Gasser R.B."/>
        </authorList>
    </citation>
    <scope>NUCLEOTIDE SEQUENCE [LARGE SCALE GENOMIC DNA]</scope>
</reference>
<name>A0A074ZV30_OPIVI</name>
<dbReference type="OrthoDB" id="10254663at2759"/>
<feature type="region of interest" description="Disordered" evidence="2">
    <location>
        <begin position="1"/>
        <end position="46"/>
    </location>
</feature>
<dbReference type="RefSeq" id="XP_009165249.1">
    <property type="nucleotide sequence ID" value="XM_009166985.1"/>
</dbReference>
<dbReference type="CTD" id="20316871"/>
<evidence type="ECO:0000313" key="4">
    <source>
        <dbReference type="Proteomes" id="UP000054324"/>
    </source>
</evidence>
<proteinExistence type="predicted"/>
<accession>A0A074ZV30</accession>
<dbReference type="GeneID" id="20316871"/>
<dbReference type="EMBL" id="KL596652">
    <property type="protein sequence ID" value="KER31006.1"/>
    <property type="molecule type" value="Genomic_DNA"/>
</dbReference>
<feature type="coiled-coil region" evidence="1">
    <location>
        <begin position="46"/>
        <end position="87"/>
    </location>
</feature>
<feature type="compositionally biased region" description="Basic and acidic residues" evidence="2">
    <location>
        <begin position="36"/>
        <end position="46"/>
    </location>
</feature>
<evidence type="ECO:0000313" key="3">
    <source>
        <dbReference type="EMBL" id="KER31006.1"/>
    </source>
</evidence>
<feature type="region of interest" description="Disordered" evidence="2">
    <location>
        <begin position="126"/>
        <end position="149"/>
    </location>
</feature>
<protein>
    <submittedName>
        <fullName evidence="3">Uncharacterized protein</fullName>
    </submittedName>
</protein>
<dbReference type="KEGG" id="ovi:T265_02683"/>
<organism evidence="3 4">
    <name type="scientific">Opisthorchis viverrini</name>
    <name type="common">Southeast Asian liver fluke</name>
    <dbReference type="NCBI Taxonomy" id="6198"/>
    <lineage>
        <taxon>Eukaryota</taxon>
        <taxon>Metazoa</taxon>
        <taxon>Spiralia</taxon>
        <taxon>Lophotrochozoa</taxon>
        <taxon>Platyhelminthes</taxon>
        <taxon>Trematoda</taxon>
        <taxon>Digenea</taxon>
        <taxon>Opisthorchiida</taxon>
        <taxon>Opisthorchiata</taxon>
        <taxon>Opisthorchiidae</taxon>
        <taxon>Opisthorchis</taxon>
    </lineage>
</organism>
<gene>
    <name evidence="3" type="ORF">T265_02683</name>
</gene>
<feature type="coiled-coil region" evidence="1">
    <location>
        <begin position="208"/>
        <end position="235"/>
    </location>
</feature>
<dbReference type="STRING" id="6198.A0A074ZV30"/>
<dbReference type="AlphaFoldDB" id="A0A074ZV30"/>
<feature type="compositionally biased region" description="Low complexity" evidence="2">
    <location>
        <begin position="185"/>
        <end position="199"/>
    </location>
</feature>
<dbReference type="Proteomes" id="UP000054324">
    <property type="component" value="Unassembled WGS sequence"/>
</dbReference>
<evidence type="ECO:0000256" key="1">
    <source>
        <dbReference type="SAM" id="Coils"/>
    </source>
</evidence>
<feature type="region of interest" description="Disordered" evidence="2">
    <location>
        <begin position="176"/>
        <end position="204"/>
    </location>
</feature>
<evidence type="ECO:0000256" key="2">
    <source>
        <dbReference type="SAM" id="MobiDB-lite"/>
    </source>
</evidence>
<keyword evidence="4" id="KW-1185">Reference proteome</keyword>
<keyword evidence="1" id="KW-0175">Coiled coil</keyword>
<sequence length="236" mass="27517">MTSLQAIENRRPKTTGSLQTLPFEKNRLQHSLSDPPQKHYSQEFRGEEMKSVISRLEDDKKRLSQRIEKLTANEKALVSELERLKRHGCLTKSQSANHVGEYVNELEADRDYWRSQVEVLQRMIQNASQTTPTRGKVKSKPPPGKTLGKVRETSINKLETKIQELQADRDRLQKELENSRRSLRETSSPLTRSRSLTRTQNRTDIQELTRLRHERDEMQSLLSTLEKRVQEVSTDE</sequence>